<dbReference type="PIRSF" id="PIRSF030820">
    <property type="entry name" value="UCP030820"/>
    <property type="match status" value="1"/>
</dbReference>
<reference evidence="1 2" key="1">
    <citation type="submission" date="2021-10" db="EMBL/GenBank/DDBJ databases">
        <title>Whole-genome sequencing analysis of Laribacter hongkongensis: virulence gene profiles, carbohydrate-active enzyme prediction, and antimicrobial resistance characterization.</title>
        <authorList>
            <person name="Yuan P."/>
            <person name="Zhan Y."/>
            <person name="Chen D."/>
        </authorList>
    </citation>
    <scope>NUCLEOTIDE SEQUENCE [LARGE SCALE GENOMIC DNA]</scope>
    <source>
        <strain evidence="1 2">W67</strain>
    </source>
</reference>
<name>A0ABD4SNA0_9NEIS</name>
<dbReference type="RefSeq" id="WP_239893420.1">
    <property type="nucleotide sequence ID" value="NZ_JAJAXI010000011.1"/>
</dbReference>
<evidence type="ECO:0000313" key="2">
    <source>
        <dbReference type="Proteomes" id="UP001200247"/>
    </source>
</evidence>
<dbReference type="InterPro" id="IPR008318">
    <property type="entry name" value="UCP030820"/>
</dbReference>
<evidence type="ECO:0000313" key="1">
    <source>
        <dbReference type="EMBL" id="MCG9024656.1"/>
    </source>
</evidence>
<sequence>MTPSVVPASLLSRNAYMQRLIKYAGGAVTVLDDGWLRLLAGEARPAEGDILLSLADWLAGRNVVHSGRVGVWLGAGDDPEQIADALGELPVIGIEFGHFSDGRGYSIARLLRDRYGFSGELRALGDIQRDQLFYLHAVGFDAFSVKPEDRPDAIAAGLRDFSATYGRRGWQ</sequence>
<accession>A0ABD4SNA0</accession>
<proteinExistence type="predicted"/>
<dbReference type="AlphaFoldDB" id="A0ABD4SNA0"/>
<organism evidence="1 2">
    <name type="scientific">Laribacter hongkongensis</name>
    <dbReference type="NCBI Taxonomy" id="168471"/>
    <lineage>
        <taxon>Bacteria</taxon>
        <taxon>Pseudomonadati</taxon>
        <taxon>Pseudomonadota</taxon>
        <taxon>Betaproteobacteria</taxon>
        <taxon>Neisseriales</taxon>
        <taxon>Aquaspirillaceae</taxon>
        <taxon>Laribacter</taxon>
    </lineage>
</organism>
<dbReference type="Proteomes" id="UP001200247">
    <property type="component" value="Unassembled WGS sequence"/>
</dbReference>
<gene>
    <name evidence="1" type="ORF">LH440_01815</name>
</gene>
<protein>
    <submittedName>
        <fullName evidence="1">DUF934 domain-containing protein</fullName>
    </submittedName>
</protein>
<dbReference type="Pfam" id="PF06073">
    <property type="entry name" value="DUF934"/>
    <property type="match status" value="1"/>
</dbReference>
<dbReference type="EMBL" id="JAJAXM010000002">
    <property type="protein sequence ID" value="MCG9024656.1"/>
    <property type="molecule type" value="Genomic_DNA"/>
</dbReference>
<comment type="caution">
    <text evidence="1">The sequence shown here is derived from an EMBL/GenBank/DDBJ whole genome shotgun (WGS) entry which is preliminary data.</text>
</comment>